<evidence type="ECO:0000259" key="1">
    <source>
        <dbReference type="Pfam" id="PF20978"/>
    </source>
</evidence>
<sequence length="211" mass="23799">MISRLVSARARSLLRPTRCSYVLFHTSSSLKAFMGKYGPYGILGHESSIRKVDLAHIEELLEMPTWSVESLLPSSDKALDAPKISSEQLHHLLRLSALPLPETAEEETNMLNTLSTQLHFVGQMQRVDTKDVKPLRAIRDETATAEKDQTVTIATLKAAFDQEEVIGKHHKRIQRNPLPADANDVENWDVLGSTKRKEGKYFVVESERPQE</sequence>
<dbReference type="GO" id="GO:0030956">
    <property type="term" value="C:glutamyl-tRNA(Gln) amidotransferase complex"/>
    <property type="evidence" value="ECO:0007669"/>
    <property type="project" value="TreeGrafter"/>
</dbReference>
<dbReference type="PANTHER" id="PTHR15004:SF0">
    <property type="entry name" value="GLUTAMYL-TRNA(GLN) AMIDOTRANSFERASE SUBUNIT C, MITOCHONDRIAL"/>
    <property type="match status" value="1"/>
</dbReference>
<dbReference type="GO" id="GO:0070681">
    <property type="term" value="P:glutaminyl-tRNAGln biosynthesis via transamidation"/>
    <property type="evidence" value="ECO:0007669"/>
    <property type="project" value="TreeGrafter"/>
</dbReference>
<dbReference type="EMBL" id="MU005772">
    <property type="protein sequence ID" value="KAF2708372.1"/>
    <property type="molecule type" value="Genomic_DNA"/>
</dbReference>
<dbReference type="GO" id="GO:0032543">
    <property type="term" value="P:mitochondrial translation"/>
    <property type="evidence" value="ECO:0007669"/>
    <property type="project" value="TreeGrafter"/>
</dbReference>
<organism evidence="2 3">
    <name type="scientific">Pleomassaria siparia CBS 279.74</name>
    <dbReference type="NCBI Taxonomy" id="1314801"/>
    <lineage>
        <taxon>Eukaryota</taxon>
        <taxon>Fungi</taxon>
        <taxon>Dikarya</taxon>
        <taxon>Ascomycota</taxon>
        <taxon>Pezizomycotina</taxon>
        <taxon>Dothideomycetes</taxon>
        <taxon>Pleosporomycetidae</taxon>
        <taxon>Pleosporales</taxon>
        <taxon>Pleomassariaceae</taxon>
        <taxon>Pleomassaria</taxon>
    </lineage>
</organism>
<dbReference type="PANTHER" id="PTHR15004">
    <property type="entry name" value="GLUTAMYL-TRNA(GLN) AMIDOTRANSFERASE SUBUNIT C, MITOCHONDRIAL"/>
    <property type="match status" value="1"/>
</dbReference>
<dbReference type="InterPro" id="IPR049545">
    <property type="entry name" value="Gta3_dom"/>
</dbReference>
<proteinExistence type="predicted"/>
<dbReference type="SUPFAM" id="SSF141000">
    <property type="entry name" value="Glu-tRNAGln amidotransferase C subunit"/>
    <property type="match status" value="1"/>
</dbReference>
<dbReference type="InterPro" id="IPR036113">
    <property type="entry name" value="Asp/Glu-ADT_sf_sub_c"/>
</dbReference>
<evidence type="ECO:0000313" key="3">
    <source>
        <dbReference type="Proteomes" id="UP000799428"/>
    </source>
</evidence>
<dbReference type="GO" id="GO:0006450">
    <property type="term" value="P:regulation of translational fidelity"/>
    <property type="evidence" value="ECO:0007669"/>
    <property type="project" value="InterPro"/>
</dbReference>
<dbReference type="OrthoDB" id="5522061at2759"/>
<feature type="domain" description="Glutamyl-tRNA amidotransferase complex subunit Gta3" evidence="1">
    <location>
        <begin position="82"/>
        <end position="135"/>
    </location>
</feature>
<dbReference type="InterPro" id="IPR003837">
    <property type="entry name" value="GatC"/>
</dbReference>
<keyword evidence="3" id="KW-1185">Reference proteome</keyword>
<dbReference type="Pfam" id="PF20978">
    <property type="entry name" value="Gta3"/>
    <property type="match status" value="1"/>
</dbReference>
<dbReference type="Proteomes" id="UP000799428">
    <property type="component" value="Unassembled WGS sequence"/>
</dbReference>
<gene>
    <name evidence="2" type="ORF">K504DRAFT_305442</name>
</gene>
<accession>A0A6G1K7D5</accession>
<protein>
    <recommendedName>
        <fullName evidence="1">Glutamyl-tRNA amidotransferase complex subunit Gta3 domain-containing protein</fullName>
    </recommendedName>
</protein>
<dbReference type="AlphaFoldDB" id="A0A6G1K7D5"/>
<name>A0A6G1K7D5_9PLEO</name>
<evidence type="ECO:0000313" key="2">
    <source>
        <dbReference type="EMBL" id="KAF2708372.1"/>
    </source>
</evidence>
<reference evidence="2" key="1">
    <citation type="journal article" date="2020" name="Stud. Mycol.">
        <title>101 Dothideomycetes genomes: a test case for predicting lifestyles and emergence of pathogens.</title>
        <authorList>
            <person name="Haridas S."/>
            <person name="Albert R."/>
            <person name="Binder M."/>
            <person name="Bloem J."/>
            <person name="Labutti K."/>
            <person name="Salamov A."/>
            <person name="Andreopoulos B."/>
            <person name="Baker S."/>
            <person name="Barry K."/>
            <person name="Bills G."/>
            <person name="Bluhm B."/>
            <person name="Cannon C."/>
            <person name="Castanera R."/>
            <person name="Culley D."/>
            <person name="Daum C."/>
            <person name="Ezra D."/>
            <person name="Gonzalez J."/>
            <person name="Henrissat B."/>
            <person name="Kuo A."/>
            <person name="Liang C."/>
            <person name="Lipzen A."/>
            <person name="Lutzoni F."/>
            <person name="Magnuson J."/>
            <person name="Mondo S."/>
            <person name="Nolan M."/>
            <person name="Ohm R."/>
            <person name="Pangilinan J."/>
            <person name="Park H.-J."/>
            <person name="Ramirez L."/>
            <person name="Alfaro M."/>
            <person name="Sun H."/>
            <person name="Tritt A."/>
            <person name="Yoshinaga Y."/>
            <person name="Zwiers L.-H."/>
            <person name="Turgeon B."/>
            <person name="Goodwin S."/>
            <person name="Spatafora J."/>
            <person name="Crous P."/>
            <person name="Grigoriev I."/>
        </authorList>
    </citation>
    <scope>NUCLEOTIDE SEQUENCE</scope>
    <source>
        <strain evidence="2">CBS 279.74</strain>
    </source>
</reference>
<dbReference type="GO" id="GO:0005739">
    <property type="term" value="C:mitochondrion"/>
    <property type="evidence" value="ECO:0007669"/>
    <property type="project" value="TreeGrafter"/>
</dbReference>